<proteinExistence type="predicted"/>
<evidence type="ECO:0008006" key="3">
    <source>
        <dbReference type="Google" id="ProtNLM"/>
    </source>
</evidence>
<name>A0A5N4BQZ8_9FLAO</name>
<keyword evidence="2" id="KW-1185">Reference proteome</keyword>
<dbReference type="RefSeq" id="WP_152289936.1">
    <property type="nucleotide sequence ID" value="NZ_VTPV01000005.1"/>
</dbReference>
<protein>
    <recommendedName>
        <fullName evidence="3">Abortive infection protein-like C-terminal domain-containing protein</fullName>
    </recommendedName>
</protein>
<evidence type="ECO:0000313" key="2">
    <source>
        <dbReference type="Proteomes" id="UP000326384"/>
    </source>
</evidence>
<comment type="caution">
    <text evidence="1">The sequence shown here is derived from an EMBL/GenBank/DDBJ whole genome shotgun (WGS) entry which is preliminary data.</text>
</comment>
<dbReference type="EMBL" id="VTPV01000005">
    <property type="protein sequence ID" value="KAB1230848.1"/>
    <property type="molecule type" value="Genomic_DNA"/>
</dbReference>
<accession>A0A5N4BQZ8</accession>
<gene>
    <name evidence="1" type="ORF">F8D52_10670</name>
</gene>
<organism evidence="1 2">
    <name type="scientific">Chryseobacterium viscerum</name>
    <dbReference type="NCBI Taxonomy" id="1037377"/>
    <lineage>
        <taxon>Bacteria</taxon>
        <taxon>Pseudomonadati</taxon>
        <taxon>Bacteroidota</taxon>
        <taxon>Flavobacteriia</taxon>
        <taxon>Flavobacteriales</taxon>
        <taxon>Weeksellaceae</taxon>
        <taxon>Chryseobacterium group</taxon>
        <taxon>Chryseobacterium</taxon>
    </lineage>
</organism>
<dbReference type="Proteomes" id="UP000326384">
    <property type="component" value="Unassembled WGS sequence"/>
</dbReference>
<reference evidence="1 2" key="1">
    <citation type="journal article" date="2019" name="Stand. Genomic Sci.">
        <title>Draft Whole-Genome Sequence of a Novel Chryseobacterium viscerum Strain Isolated from Fresh Water at Dripping Springs, New Mexico.</title>
        <authorList>
            <person name="Kyndt J.A."/>
            <person name="Moore T.C."/>
        </authorList>
    </citation>
    <scope>NUCLEOTIDE SEQUENCE [LARGE SCALE GENOMIC DNA]</scope>
    <source>
        <strain evidence="1 2">DPS</strain>
    </source>
</reference>
<evidence type="ECO:0000313" key="1">
    <source>
        <dbReference type="EMBL" id="KAB1230848.1"/>
    </source>
</evidence>
<sequence length="266" mass="30875">MNEENYLRHQILIGVSNITRTHNIRQLEGVIMNQISDFENYKAYYNKAFNYLKNNGFINTSVNNIGTDTVESLTEKGEAVLKFNSWEDYLENKDKGNKTNISVPTKYEDVLSINENGHLIFNEELLLKKISEKKSNNSHFIDPNRLIELRNITNNNFDLSRLIRFCEEIDDAFLSENYLSVGMLLRGIIDHIPPIFGCKNFSEVTNNYNGSKSFKKSMEHLNVSLRNISDSYLHTHIRKKESLPNKTQIDFSRDLDVLLSEIIRIS</sequence>